<dbReference type="PATRIC" id="fig|1303518.3.peg.677"/>
<dbReference type="GO" id="GO:0005737">
    <property type="term" value="C:cytoplasm"/>
    <property type="evidence" value="ECO:0007669"/>
    <property type="project" value="UniProtKB-SubCell"/>
</dbReference>
<dbReference type="NCBIfam" id="TIGR01656">
    <property type="entry name" value="Histidinol-ppas"/>
    <property type="match status" value="1"/>
</dbReference>
<dbReference type="PANTHER" id="PTHR42891">
    <property type="entry name" value="D-GLYCERO-BETA-D-MANNO-HEPTOSE-1,7-BISPHOSPHATE 7-PHOSPHATASE"/>
    <property type="match status" value="1"/>
</dbReference>
<dbReference type="GO" id="GO:0005975">
    <property type="term" value="P:carbohydrate metabolic process"/>
    <property type="evidence" value="ECO:0007669"/>
    <property type="project" value="InterPro"/>
</dbReference>
<dbReference type="InterPro" id="IPR006543">
    <property type="entry name" value="Histidinol-phos"/>
</dbReference>
<protein>
    <recommendedName>
        <fullName evidence="7">D,D-heptose 1,7-bisphosphate phosphatase</fullName>
    </recommendedName>
</protein>
<dbReference type="InterPro" id="IPR023214">
    <property type="entry name" value="HAD_sf"/>
</dbReference>
<dbReference type="PANTHER" id="PTHR42891:SF1">
    <property type="entry name" value="D-GLYCERO-BETA-D-MANNO-HEPTOSE-1,7-BISPHOSPHATE 7-PHOSPHATASE"/>
    <property type="match status" value="1"/>
</dbReference>
<reference evidence="9" key="1">
    <citation type="submission" date="2013-03" db="EMBL/GenBank/DDBJ databases">
        <title>Genome sequence of Chthonomonas calidirosea, the first sequenced genome from the Armatimonadetes phylum (formally candidate division OP10).</title>
        <authorList>
            <person name="Lee K.C.Y."/>
            <person name="Morgan X.C."/>
            <person name="Dunfield P.F."/>
            <person name="Tamas I."/>
            <person name="Houghton K.M."/>
            <person name="Vyssotski M."/>
            <person name="Ryan J.L.J."/>
            <person name="Lagutin K."/>
            <person name="McDonald I.R."/>
            <person name="Stott M.B."/>
        </authorList>
    </citation>
    <scope>NUCLEOTIDE SEQUENCE [LARGE SCALE GENOMIC DNA]</scope>
    <source>
        <strain evidence="9">DSM 23976 / ICMP 18418 / T49</strain>
    </source>
</reference>
<keyword evidence="4" id="KW-0479">Metal-binding</keyword>
<evidence type="ECO:0000313" key="9">
    <source>
        <dbReference type="Proteomes" id="UP000014227"/>
    </source>
</evidence>
<gene>
    <name evidence="8" type="ORF">CCALI_00671</name>
</gene>
<keyword evidence="9" id="KW-1185">Reference proteome</keyword>
<dbReference type="InterPro" id="IPR036412">
    <property type="entry name" value="HAD-like_sf"/>
</dbReference>
<dbReference type="Gene3D" id="3.40.50.1000">
    <property type="entry name" value="HAD superfamily/HAD-like"/>
    <property type="match status" value="1"/>
</dbReference>
<keyword evidence="5 8" id="KW-0378">Hydrolase</keyword>
<dbReference type="NCBIfam" id="TIGR01662">
    <property type="entry name" value="HAD-SF-IIIA"/>
    <property type="match status" value="1"/>
</dbReference>
<evidence type="ECO:0000256" key="6">
    <source>
        <dbReference type="ARBA" id="ARBA00023277"/>
    </source>
</evidence>
<dbReference type="eggNOG" id="COG0241">
    <property type="taxonomic scope" value="Bacteria"/>
</dbReference>
<evidence type="ECO:0000256" key="3">
    <source>
        <dbReference type="ARBA" id="ARBA00022490"/>
    </source>
</evidence>
<evidence type="ECO:0000256" key="7">
    <source>
        <dbReference type="ARBA" id="ARBA00031828"/>
    </source>
</evidence>
<dbReference type="Pfam" id="PF13242">
    <property type="entry name" value="Hydrolase_like"/>
    <property type="match status" value="1"/>
</dbReference>
<dbReference type="AlphaFoldDB" id="S0ESX0"/>
<dbReference type="Proteomes" id="UP000014227">
    <property type="component" value="Chromosome I"/>
</dbReference>
<evidence type="ECO:0000256" key="2">
    <source>
        <dbReference type="ARBA" id="ARBA00005628"/>
    </source>
</evidence>
<dbReference type="InterPro" id="IPR004446">
    <property type="entry name" value="Heptose_bisP_phosphatase"/>
</dbReference>
<dbReference type="KEGG" id="ccz:CCALI_00671"/>
<evidence type="ECO:0000256" key="5">
    <source>
        <dbReference type="ARBA" id="ARBA00022801"/>
    </source>
</evidence>
<organism evidence="8 9">
    <name type="scientific">Chthonomonas calidirosea (strain DSM 23976 / ICMP 18418 / T49)</name>
    <dbReference type="NCBI Taxonomy" id="1303518"/>
    <lineage>
        <taxon>Bacteria</taxon>
        <taxon>Bacillati</taxon>
        <taxon>Armatimonadota</taxon>
        <taxon>Chthonomonadia</taxon>
        <taxon>Chthonomonadales</taxon>
        <taxon>Chthonomonadaceae</taxon>
        <taxon>Chthonomonas</taxon>
    </lineage>
</organism>
<keyword evidence="3" id="KW-0963">Cytoplasm</keyword>
<dbReference type="SUPFAM" id="SSF56784">
    <property type="entry name" value="HAD-like"/>
    <property type="match status" value="1"/>
</dbReference>
<comment type="similarity">
    <text evidence="2">Belongs to the GmhB family.</text>
</comment>
<name>S0ESX0_CHTCT</name>
<dbReference type="InParanoid" id="S0ESX0"/>
<evidence type="ECO:0000256" key="1">
    <source>
        <dbReference type="ARBA" id="ARBA00004496"/>
    </source>
</evidence>
<dbReference type="GO" id="GO:0046872">
    <property type="term" value="F:metal ion binding"/>
    <property type="evidence" value="ECO:0007669"/>
    <property type="project" value="UniProtKB-KW"/>
</dbReference>
<dbReference type="InterPro" id="IPR006549">
    <property type="entry name" value="HAD-SF_hydro_IIIA"/>
</dbReference>
<dbReference type="HOGENOM" id="CLU_085077_2_0_0"/>
<dbReference type="EMBL" id="HF951689">
    <property type="protein sequence ID" value="CCW34496.1"/>
    <property type="molecule type" value="Genomic_DNA"/>
</dbReference>
<proteinExistence type="inferred from homology"/>
<dbReference type="STRING" id="454171.CP488_00482"/>
<dbReference type="GO" id="GO:0016791">
    <property type="term" value="F:phosphatase activity"/>
    <property type="evidence" value="ECO:0007669"/>
    <property type="project" value="InterPro"/>
</dbReference>
<evidence type="ECO:0000256" key="4">
    <source>
        <dbReference type="ARBA" id="ARBA00022723"/>
    </source>
</evidence>
<comment type="subcellular location">
    <subcellularLocation>
        <location evidence="1">Cytoplasm</location>
    </subcellularLocation>
</comment>
<keyword evidence="6" id="KW-0119">Carbohydrate metabolism</keyword>
<accession>S0ESX0</accession>
<dbReference type="CDD" id="cd07503">
    <property type="entry name" value="HAD_HisB-N"/>
    <property type="match status" value="1"/>
</dbReference>
<evidence type="ECO:0000313" key="8">
    <source>
        <dbReference type="EMBL" id="CCW34496.1"/>
    </source>
</evidence>
<sequence length="254" mass="27752">MHGVYFTLSQRTFVGMGAKESLESSVGSALFSKAQRYVRKKMVDRKSLYGGKIQEFIGCAVEERNVVIKRAVFLDRDGVLSVEGGDYVTRPELLRVLPRVGEAIGRLNRADFRVIIVTNQSAVGRGLMTVGDLEEVHARLRAEIASEGGRIDAVYFCPHRPEEGCSCRKPAPGMLLRAAEEYDIELPRSYMVGDSPKDIAAGAAVGSRTVLVLSGHTRAYEPSRFAAPQPECVCADLWNAVEWILSVEAADSGS</sequence>